<organism evidence="1 2">
    <name type="scientific">Lautropia mirabilis ATCC 51599</name>
    <dbReference type="NCBI Taxonomy" id="887898"/>
    <lineage>
        <taxon>Bacteria</taxon>
        <taxon>Pseudomonadati</taxon>
        <taxon>Pseudomonadota</taxon>
        <taxon>Betaproteobacteria</taxon>
        <taxon>Burkholderiales</taxon>
        <taxon>Burkholderiaceae</taxon>
        <taxon>Lautropia</taxon>
    </lineage>
</organism>
<accession>E7RTR9</accession>
<dbReference type="HOGENOM" id="CLU_195197_0_0_4"/>
<dbReference type="EMBL" id="AEQP01000001">
    <property type="protein sequence ID" value="EFV96155.1"/>
    <property type="molecule type" value="Genomic_DNA"/>
</dbReference>
<sequence length="97" mass="11200">MTGESTLIHHDVSRFIMMATCMNTPVREKFSSQAAPEVLAALRQIAEAEGRQFQSILDEALRDYIDRRQRERPRRHVMSAFAASLDEFDALYRELAK</sequence>
<name>E7RTR9_9BURK</name>
<reference evidence="1 2" key="1">
    <citation type="submission" date="2010-12" db="EMBL/GenBank/DDBJ databases">
        <authorList>
            <person name="Muzny D."/>
            <person name="Qin X."/>
            <person name="Deng J."/>
            <person name="Jiang H."/>
            <person name="Liu Y."/>
            <person name="Qu J."/>
            <person name="Song X.-Z."/>
            <person name="Zhang L."/>
            <person name="Thornton R."/>
            <person name="Coyle M."/>
            <person name="Francisco L."/>
            <person name="Jackson L."/>
            <person name="Javaid M."/>
            <person name="Korchina V."/>
            <person name="Kovar C."/>
            <person name="Mata R."/>
            <person name="Mathew T."/>
            <person name="Ngo R."/>
            <person name="Nguyen L."/>
            <person name="Nguyen N."/>
            <person name="Okwuonu G."/>
            <person name="Ongeri F."/>
            <person name="Pham C."/>
            <person name="Simmons D."/>
            <person name="Wilczek-Boney K."/>
            <person name="Hale W."/>
            <person name="Jakkamsetti A."/>
            <person name="Pham P."/>
            <person name="Ruth R."/>
            <person name="San Lucas F."/>
            <person name="Warren J."/>
            <person name="Zhang J."/>
            <person name="Zhao Z."/>
            <person name="Zhou C."/>
            <person name="Zhu D."/>
            <person name="Lee S."/>
            <person name="Bess C."/>
            <person name="Blankenburg K."/>
            <person name="Forbes L."/>
            <person name="Fu Q."/>
            <person name="Gubbala S."/>
            <person name="Hirani K."/>
            <person name="Jayaseelan J.C."/>
            <person name="Lara F."/>
            <person name="Munidasa M."/>
            <person name="Palculict T."/>
            <person name="Patil S."/>
            <person name="Pu L.-L."/>
            <person name="Saada N."/>
            <person name="Tang L."/>
            <person name="Weissenberger G."/>
            <person name="Zhu Y."/>
            <person name="Hemphill L."/>
            <person name="Shang Y."/>
            <person name="Youmans B."/>
            <person name="Ayvaz T."/>
            <person name="Ross M."/>
            <person name="Santibanez J."/>
            <person name="Aqrawi P."/>
            <person name="Gross S."/>
            <person name="Joshi V."/>
            <person name="Fowler G."/>
            <person name="Nazareth L."/>
            <person name="Reid J."/>
            <person name="Worley K."/>
            <person name="Petrosino J."/>
            <person name="Highlander S."/>
            <person name="Gibbs R."/>
        </authorList>
    </citation>
    <scope>NUCLEOTIDE SEQUENCE [LARGE SCALE GENOMIC DNA]</scope>
    <source>
        <strain evidence="1 2">ATCC 51599</strain>
    </source>
</reference>
<keyword evidence="2" id="KW-1185">Reference proteome</keyword>
<dbReference type="Proteomes" id="UP000011021">
    <property type="component" value="Unassembled WGS sequence"/>
</dbReference>
<proteinExistence type="predicted"/>
<protein>
    <submittedName>
        <fullName evidence="1">Uncharacterized protein</fullName>
    </submittedName>
</protein>
<dbReference type="AlphaFoldDB" id="E7RTR9"/>
<comment type="caution">
    <text evidence="1">The sequence shown here is derived from an EMBL/GenBank/DDBJ whole genome shotgun (WGS) entry which is preliminary data.</text>
</comment>
<evidence type="ECO:0000313" key="2">
    <source>
        <dbReference type="Proteomes" id="UP000011021"/>
    </source>
</evidence>
<dbReference type="eggNOG" id="ENOG5032U71">
    <property type="taxonomic scope" value="Bacteria"/>
</dbReference>
<gene>
    <name evidence="1" type="ORF">HMPREF0551_0338</name>
</gene>
<dbReference type="STRING" id="887898.HMPREF0551_0338"/>
<evidence type="ECO:0000313" key="1">
    <source>
        <dbReference type="EMBL" id="EFV96155.1"/>
    </source>
</evidence>